<evidence type="ECO:0000259" key="2">
    <source>
        <dbReference type="PROSITE" id="PS51724"/>
    </source>
</evidence>
<feature type="domain" description="SPOR" evidence="2">
    <location>
        <begin position="123"/>
        <end position="201"/>
    </location>
</feature>
<evidence type="ECO:0000256" key="1">
    <source>
        <dbReference type="SAM" id="MobiDB-lite"/>
    </source>
</evidence>
<accession>A0A935K4Y6</accession>
<dbReference type="GO" id="GO:0042834">
    <property type="term" value="F:peptidoglycan binding"/>
    <property type="evidence" value="ECO:0007669"/>
    <property type="project" value="InterPro"/>
</dbReference>
<organism evidence="3 4">
    <name type="scientific">Candidatus Dechloromonas phosphorivorans</name>
    <dbReference type="NCBI Taxonomy" id="2899244"/>
    <lineage>
        <taxon>Bacteria</taxon>
        <taxon>Pseudomonadati</taxon>
        <taxon>Pseudomonadota</taxon>
        <taxon>Betaproteobacteria</taxon>
        <taxon>Rhodocyclales</taxon>
        <taxon>Azonexaceae</taxon>
        <taxon>Dechloromonas</taxon>
    </lineage>
</organism>
<gene>
    <name evidence="3" type="ORF">IPJ38_18030</name>
</gene>
<evidence type="ECO:0000313" key="3">
    <source>
        <dbReference type="EMBL" id="MBK7416714.1"/>
    </source>
</evidence>
<proteinExistence type="predicted"/>
<dbReference type="PROSITE" id="PS51724">
    <property type="entry name" value="SPOR"/>
    <property type="match status" value="1"/>
</dbReference>
<reference evidence="3 4" key="1">
    <citation type="submission" date="2020-10" db="EMBL/GenBank/DDBJ databases">
        <title>Connecting structure to function with the recovery of over 1000 high-quality activated sludge metagenome-assembled genomes encoding full-length rRNA genes using long-read sequencing.</title>
        <authorList>
            <person name="Singleton C.M."/>
            <person name="Petriglieri F."/>
            <person name="Kristensen J.M."/>
            <person name="Kirkegaard R.H."/>
            <person name="Michaelsen T.Y."/>
            <person name="Andersen M.H."/>
            <person name="Karst S.M."/>
            <person name="Dueholm M.S."/>
            <person name="Nielsen P.H."/>
            <person name="Albertsen M."/>
        </authorList>
    </citation>
    <scope>NUCLEOTIDE SEQUENCE [LARGE SCALE GENOMIC DNA]</scope>
    <source>
        <strain evidence="3">EsbW_18-Q3-R4-48_BATAC.463</strain>
    </source>
</reference>
<feature type="compositionally biased region" description="Pro residues" evidence="1">
    <location>
        <begin position="53"/>
        <end position="74"/>
    </location>
</feature>
<evidence type="ECO:0000313" key="4">
    <source>
        <dbReference type="Proteomes" id="UP000739411"/>
    </source>
</evidence>
<comment type="caution">
    <text evidence="3">The sequence shown here is derived from an EMBL/GenBank/DDBJ whole genome shotgun (WGS) entry which is preliminary data.</text>
</comment>
<dbReference type="Proteomes" id="UP000739411">
    <property type="component" value="Unassembled WGS sequence"/>
</dbReference>
<protein>
    <submittedName>
        <fullName evidence="3">SPOR domain-containing protein</fullName>
    </submittedName>
</protein>
<dbReference type="EMBL" id="JADJMS010000046">
    <property type="protein sequence ID" value="MBK7416714.1"/>
    <property type="molecule type" value="Genomic_DNA"/>
</dbReference>
<dbReference type="AlphaFoldDB" id="A0A935K4Y6"/>
<dbReference type="InterPro" id="IPR007730">
    <property type="entry name" value="SPOR-like_dom"/>
</dbReference>
<name>A0A935K4Y6_9RHOO</name>
<sequence>MRVLVFLLVLANLLFYAFSEGYFGRAENPDARRMTQQVAPERMKIVARGEQPAPAPAPAAAPTPPPEPEAPAPAPVAPVVAPEPVVALACSRWESLLPADADRLVTLIGQKFPAFKLSRRLDPGEGNGWWVFIPPQADKATADKKASQLRGFGVTDYFIVQEAGPNRYAISLGIFSSEKGAQERLADVKELGVRSAKLSLRPGKDSHASLDARGPAVDQPALRKLVAGAIPGSKAQNCQ</sequence>
<feature type="region of interest" description="Disordered" evidence="1">
    <location>
        <begin position="49"/>
        <end position="74"/>
    </location>
</feature>
<dbReference type="Pfam" id="PF05036">
    <property type="entry name" value="SPOR"/>
    <property type="match status" value="1"/>
</dbReference>